<dbReference type="InterPro" id="IPR052922">
    <property type="entry name" value="Cytidylate_Kinase-2"/>
</dbReference>
<evidence type="ECO:0000313" key="1">
    <source>
        <dbReference type="EMBL" id="RDH41180.1"/>
    </source>
</evidence>
<protein>
    <submittedName>
        <fullName evidence="1">AAA family ATPase</fullName>
    </submittedName>
</protein>
<name>A0A4P9VFY4_9GAMM</name>
<dbReference type="InterPro" id="IPR027417">
    <property type="entry name" value="P-loop_NTPase"/>
</dbReference>
<evidence type="ECO:0000313" key="2">
    <source>
        <dbReference type="Proteomes" id="UP000257039"/>
    </source>
</evidence>
<dbReference type="SUPFAM" id="SSF52540">
    <property type="entry name" value="P-loop containing nucleoside triphosphate hydrolases"/>
    <property type="match status" value="1"/>
</dbReference>
<accession>A0A4P9VFY4</accession>
<dbReference type="AlphaFoldDB" id="A0A4P9VFY4"/>
<dbReference type="Gene3D" id="3.40.50.300">
    <property type="entry name" value="P-loop containing nucleotide triphosphate hydrolases"/>
    <property type="match status" value="1"/>
</dbReference>
<comment type="caution">
    <text evidence="1">The sequence shown here is derived from an EMBL/GenBank/DDBJ whole genome shotgun (WGS) entry which is preliminary data.</text>
</comment>
<sequence length="171" mass="19711">MERIVVLGNGGSGKSFLSEEIVKANGNKLISLDDLFWEPDGFNTKRPKEIVKSDIERLKVKSNWVVEGVFGALAEAFMPYSDFVIFLDIPWEVCKASMLSRARQGQTDESLNRLIDWCAEYYTRDGKNSHSFHYALYEYFSGNKLRLESRTQVNEWLENINQARSHLTGYQ</sequence>
<dbReference type="Proteomes" id="UP000257039">
    <property type="component" value="Unassembled WGS sequence"/>
</dbReference>
<organism evidence="1 2">
    <name type="scientific">Zooshikella ganghwensis</name>
    <dbReference type="NCBI Taxonomy" id="202772"/>
    <lineage>
        <taxon>Bacteria</taxon>
        <taxon>Pseudomonadati</taxon>
        <taxon>Pseudomonadota</taxon>
        <taxon>Gammaproteobacteria</taxon>
        <taxon>Oceanospirillales</taxon>
        <taxon>Zooshikellaceae</taxon>
        <taxon>Zooshikella</taxon>
    </lineage>
</organism>
<reference evidence="1 2" key="1">
    <citation type="submission" date="2017-04" db="EMBL/GenBank/DDBJ databases">
        <title>Draft genome sequence of Zooshikella ganghwensis VG4 isolated from Red Sea sediments.</title>
        <authorList>
            <person name="Rehman Z."/>
            <person name="Alam I."/>
            <person name="Kamau A."/>
            <person name="Bajic V."/>
            <person name="Leiknes T."/>
        </authorList>
    </citation>
    <scope>NUCLEOTIDE SEQUENCE [LARGE SCALE GENOMIC DNA]</scope>
    <source>
        <strain evidence="1 2">VG4</strain>
    </source>
</reference>
<dbReference type="RefSeq" id="WP_094790041.1">
    <property type="nucleotide sequence ID" value="NZ_NDXW01000012.1"/>
</dbReference>
<proteinExistence type="predicted"/>
<dbReference type="PANTHER" id="PTHR37816:SF1">
    <property type="entry name" value="TOXIN"/>
    <property type="match status" value="1"/>
</dbReference>
<gene>
    <name evidence="1" type="ORF">B9G39_29705</name>
</gene>
<keyword evidence="2" id="KW-1185">Reference proteome</keyword>
<dbReference type="PANTHER" id="PTHR37816">
    <property type="entry name" value="YALI0E33011P"/>
    <property type="match status" value="1"/>
</dbReference>
<dbReference type="EMBL" id="NDXW01000012">
    <property type="protein sequence ID" value="RDH41180.1"/>
    <property type="molecule type" value="Genomic_DNA"/>
</dbReference>